<evidence type="ECO:0000256" key="1">
    <source>
        <dbReference type="ARBA" id="ARBA00022737"/>
    </source>
</evidence>
<evidence type="ECO:0000256" key="3">
    <source>
        <dbReference type="PROSITE-ProRule" id="PRU00023"/>
    </source>
</evidence>
<evidence type="ECO:0000256" key="2">
    <source>
        <dbReference type="ARBA" id="ARBA00023043"/>
    </source>
</evidence>
<protein>
    <submittedName>
        <fullName evidence="5">OSBPL1_2</fullName>
    </submittedName>
</protein>
<dbReference type="AlphaFoldDB" id="A0A812B6M2"/>
<proteinExistence type="predicted"/>
<dbReference type="PANTHER" id="PTHR24171">
    <property type="entry name" value="ANKYRIN REPEAT DOMAIN-CONTAINING PROTEIN 39-RELATED"/>
    <property type="match status" value="1"/>
</dbReference>
<dbReference type="SMART" id="SM00233">
    <property type="entry name" value="PH"/>
    <property type="match status" value="1"/>
</dbReference>
<dbReference type="GO" id="GO:0085020">
    <property type="term" value="P:protein K6-linked ubiquitination"/>
    <property type="evidence" value="ECO:0007669"/>
    <property type="project" value="TreeGrafter"/>
</dbReference>
<evidence type="ECO:0000259" key="4">
    <source>
        <dbReference type="PROSITE" id="PS50003"/>
    </source>
</evidence>
<dbReference type="PROSITE" id="PS50297">
    <property type="entry name" value="ANK_REP_REGION"/>
    <property type="match status" value="3"/>
</dbReference>
<evidence type="ECO:0000313" key="6">
    <source>
        <dbReference type="Proteomes" id="UP000597762"/>
    </source>
</evidence>
<sequence length="530" mass="59773">MLGQYKLRKLDINLNCKGTQRSNKGWSPLHLAAYFGHAEVVKLLLEAGAEVNVQNDMGDTPLHRAAYTAREDIVMLLLSHGADISILNTEGHTPKTLAPSPVKRFLEASERSDSHRMTSEFLSSCLHGQIDIIKEIVRQPNAPDINITDKFGNTALHMAALRNQKHIAILLLQLGIDTSLKNNNGQRAMDLTSSPQMKQLLNVRPVQDIPIQSGRQEGPILKKSRFFGFKPMWMVLEKGVLSYFNNRGDASTGARRKGVKYLDHATVTSLEHAPMQFKISFSDGTSHTLCIDPLKGDIVLKQKWLDALKEHIDYTNHYMNQGNVSDEEKEDNIGNIQDSLMTAHAHQEVLGQLLTSVTSQLSDINKETSSTQTASWMSVHQTFHEILGTSKEMYTSLTHCIKLVKNQEMVFKLQLEEEKEKSRVLEEALHALATEHHELERSITSNQYRSCFYDTDDDEFYDCDNDNQSIASAGDYMSVFEGSIAGSYENLPTTPTKDDSDLQPRYLTSNEILNQLSLQRLDLTSEYVYR</sequence>
<dbReference type="PANTHER" id="PTHR24171:SF8">
    <property type="entry name" value="BRCA1-ASSOCIATED RING DOMAIN PROTEIN 1"/>
    <property type="match status" value="1"/>
</dbReference>
<dbReference type="GO" id="GO:0070531">
    <property type="term" value="C:BRCA1-A complex"/>
    <property type="evidence" value="ECO:0007669"/>
    <property type="project" value="TreeGrafter"/>
</dbReference>
<feature type="repeat" description="ANK" evidence="3">
    <location>
        <begin position="151"/>
        <end position="183"/>
    </location>
</feature>
<feature type="domain" description="PH" evidence="4">
    <location>
        <begin position="213"/>
        <end position="313"/>
    </location>
</feature>
<dbReference type="Gene3D" id="2.30.29.30">
    <property type="entry name" value="Pleckstrin-homology domain (PH domain)/Phosphotyrosine-binding domain (PTB)"/>
    <property type="match status" value="1"/>
</dbReference>
<keyword evidence="6" id="KW-1185">Reference proteome</keyword>
<dbReference type="InterPro" id="IPR001849">
    <property type="entry name" value="PH_domain"/>
</dbReference>
<dbReference type="Pfam" id="PF12796">
    <property type="entry name" value="Ank_2"/>
    <property type="match status" value="2"/>
</dbReference>
<feature type="repeat" description="ANK" evidence="3">
    <location>
        <begin position="24"/>
        <end position="56"/>
    </location>
</feature>
<keyword evidence="2 3" id="KW-0040">ANK repeat</keyword>
<dbReference type="InterPro" id="IPR011993">
    <property type="entry name" value="PH-like_dom_sf"/>
</dbReference>
<comment type="caution">
    <text evidence="5">The sequence shown here is derived from an EMBL/GenBank/DDBJ whole genome shotgun (WGS) entry which is preliminary data.</text>
</comment>
<dbReference type="SUPFAM" id="SSF48403">
    <property type="entry name" value="Ankyrin repeat"/>
    <property type="match status" value="1"/>
</dbReference>
<dbReference type="Gene3D" id="1.25.40.20">
    <property type="entry name" value="Ankyrin repeat-containing domain"/>
    <property type="match status" value="2"/>
</dbReference>
<dbReference type="SUPFAM" id="SSF50729">
    <property type="entry name" value="PH domain-like"/>
    <property type="match status" value="1"/>
</dbReference>
<dbReference type="PRINTS" id="PR01415">
    <property type="entry name" value="ANKYRIN"/>
</dbReference>
<dbReference type="GO" id="GO:0031436">
    <property type="term" value="C:BRCA1-BARD1 complex"/>
    <property type="evidence" value="ECO:0007669"/>
    <property type="project" value="TreeGrafter"/>
</dbReference>
<dbReference type="PROSITE" id="PS50088">
    <property type="entry name" value="ANK_REPEAT"/>
    <property type="match status" value="3"/>
</dbReference>
<reference evidence="5" key="1">
    <citation type="submission" date="2021-01" db="EMBL/GenBank/DDBJ databases">
        <authorList>
            <person name="Li R."/>
            <person name="Bekaert M."/>
        </authorList>
    </citation>
    <scope>NUCLEOTIDE SEQUENCE</scope>
    <source>
        <strain evidence="5">Farmed</strain>
    </source>
</reference>
<name>A0A812B6M2_ACAPH</name>
<dbReference type="OrthoDB" id="416222at2759"/>
<keyword evidence="1" id="KW-0677">Repeat</keyword>
<dbReference type="SMART" id="SM00248">
    <property type="entry name" value="ANK"/>
    <property type="match status" value="4"/>
</dbReference>
<dbReference type="EMBL" id="CAHIKZ030000396">
    <property type="protein sequence ID" value="CAE1172053.1"/>
    <property type="molecule type" value="Genomic_DNA"/>
</dbReference>
<evidence type="ECO:0000313" key="5">
    <source>
        <dbReference type="EMBL" id="CAE1172053.1"/>
    </source>
</evidence>
<organism evidence="5 6">
    <name type="scientific">Acanthosepion pharaonis</name>
    <name type="common">Pharaoh cuttlefish</name>
    <name type="synonym">Sepia pharaonis</name>
    <dbReference type="NCBI Taxonomy" id="158019"/>
    <lineage>
        <taxon>Eukaryota</taxon>
        <taxon>Metazoa</taxon>
        <taxon>Spiralia</taxon>
        <taxon>Lophotrochozoa</taxon>
        <taxon>Mollusca</taxon>
        <taxon>Cephalopoda</taxon>
        <taxon>Coleoidea</taxon>
        <taxon>Decapodiformes</taxon>
        <taxon>Sepiida</taxon>
        <taxon>Sepiina</taxon>
        <taxon>Sepiidae</taxon>
        <taxon>Acanthosepion</taxon>
    </lineage>
</organism>
<dbReference type="GO" id="GO:0004842">
    <property type="term" value="F:ubiquitin-protein transferase activity"/>
    <property type="evidence" value="ECO:0007669"/>
    <property type="project" value="TreeGrafter"/>
</dbReference>
<dbReference type="Proteomes" id="UP000597762">
    <property type="component" value="Unassembled WGS sequence"/>
</dbReference>
<feature type="repeat" description="ANK" evidence="3">
    <location>
        <begin position="57"/>
        <end position="89"/>
    </location>
</feature>
<dbReference type="InterPro" id="IPR036770">
    <property type="entry name" value="Ankyrin_rpt-contain_sf"/>
</dbReference>
<accession>A0A812B6M2</accession>
<gene>
    <name evidence="5" type="ORF">SPHA_11877</name>
</gene>
<dbReference type="PROSITE" id="PS50003">
    <property type="entry name" value="PH_DOMAIN"/>
    <property type="match status" value="1"/>
</dbReference>
<dbReference type="InterPro" id="IPR002110">
    <property type="entry name" value="Ankyrin_rpt"/>
</dbReference>